<dbReference type="Proteomes" id="UP000254701">
    <property type="component" value="Unassembled WGS sequence"/>
</dbReference>
<protein>
    <submittedName>
        <fullName evidence="2">Uncharacterized protein</fullName>
    </submittedName>
</protein>
<feature type="region of interest" description="Disordered" evidence="1">
    <location>
        <begin position="347"/>
        <end position="386"/>
    </location>
</feature>
<gene>
    <name evidence="2" type="ORF">NCTC10684_04293</name>
</gene>
<proteinExistence type="predicted"/>
<name>A0A380WRR1_AMIAI</name>
<evidence type="ECO:0000256" key="1">
    <source>
        <dbReference type="SAM" id="MobiDB-lite"/>
    </source>
</evidence>
<sequence length="386" mass="42746">MTGRYTNNIQAAILYEGGDAIYPSLHLNAFRAATLNNQLPLKVVQEDRHFVLMMGPGEFRILVTYFPRPADAAVFAPTLGSAVTTLLMPDARERVRRHTAHVLVEVHHGVMGGVTDNAEVAGFFSQIGMQRPGATLREFNMRVEILGEVCRHLLKVQPASAIHWTQNNMLIAGEQFTAFLDQPQPSMLTVHPKLFAGEPVPGFNETPAGLLTLGGADYIGREVYVAPAPIPWIDLYDAALAFMRVAILPNGYIVPDDETFGPENGDYSYRVRHLSAEQHPIGMREPSYALTLRFSRQHSYTTMEHETRTLISGGMRSVAAALEPDRAKRRELIADWEQKERTAKSVGNSLQLYRKGEGGSDEPSPASPPRFGGGFVRRTAVFGRKH</sequence>
<dbReference type="EMBL" id="UFSM01000001">
    <property type="protein sequence ID" value="SUU91032.1"/>
    <property type="molecule type" value="Genomic_DNA"/>
</dbReference>
<evidence type="ECO:0000313" key="3">
    <source>
        <dbReference type="Proteomes" id="UP000254701"/>
    </source>
</evidence>
<organism evidence="2 3">
    <name type="scientific">Aminobacter aminovorans</name>
    <name type="common">Chelatobacter heintzii</name>
    <dbReference type="NCBI Taxonomy" id="83263"/>
    <lineage>
        <taxon>Bacteria</taxon>
        <taxon>Pseudomonadati</taxon>
        <taxon>Pseudomonadota</taxon>
        <taxon>Alphaproteobacteria</taxon>
        <taxon>Hyphomicrobiales</taxon>
        <taxon>Phyllobacteriaceae</taxon>
        <taxon>Aminobacter</taxon>
    </lineage>
</organism>
<reference evidence="2 3" key="1">
    <citation type="submission" date="2018-06" db="EMBL/GenBank/DDBJ databases">
        <authorList>
            <consortium name="Pathogen Informatics"/>
            <person name="Doyle S."/>
        </authorList>
    </citation>
    <scope>NUCLEOTIDE SEQUENCE [LARGE SCALE GENOMIC DNA]</scope>
    <source>
        <strain evidence="2 3">NCTC10684</strain>
    </source>
</reference>
<dbReference type="AlphaFoldDB" id="A0A380WRR1"/>
<dbReference type="OrthoDB" id="7443908at2"/>
<accession>A0A380WRR1</accession>
<evidence type="ECO:0000313" key="2">
    <source>
        <dbReference type="EMBL" id="SUU91032.1"/>
    </source>
</evidence>
<dbReference type="RefSeq" id="WP_115732963.1">
    <property type="nucleotide sequence ID" value="NZ_BAAAVY010000037.1"/>
</dbReference>